<keyword evidence="2" id="KW-1185">Reference proteome</keyword>
<feature type="non-terminal residue" evidence="1">
    <location>
        <position position="1"/>
    </location>
</feature>
<dbReference type="Proteomes" id="UP001234989">
    <property type="component" value="Chromosome 10"/>
</dbReference>
<sequence>SFTSPVHFSHRFITISPSFLHHFFNYVNFIYFTRFGIEIAILRSRVQLAELMANA</sequence>
<reference evidence="1" key="1">
    <citation type="submission" date="2023-08" db="EMBL/GenBank/DDBJ databases">
        <title>A de novo genome assembly of Solanum verrucosum Schlechtendal, a Mexican diploid species geographically isolated from the other diploid A-genome species in potato relatives.</title>
        <authorList>
            <person name="Hosaka K."/>
        </authorList>
    </citation>
    <scope>NUCLEOTIDE SEQUENCE</scope>
    <source>
        <tissue evidence="1">Young leaves</tissue>
    </source>
</reference>
<evidence type="ECO:0000313" key="2">
    <source>
        <dbReference type="Proteomes" id="UP001234989"/>
    </source>
</evidence>
<dbReference type="AlphaFoldDB" id="A0AAF0UU85"/>
<proteinExistence type="predicted"/>
<evidence type="ECO:0000313" key="1">
    <source>
        <dbReference type="EMBL" id="WMV51206.1"/>
    </source>
</evidence>
<organism evidence="1 2">
    <name type="scientific">Solanum verrucosum</name>
    <dbReference type="NCBI Taxonomy" id="315347"/>
    <lineage>
        <taxon>Eukaryota</taxon>
        <taxon>Viridiplantae</taxon>
        <taxon>Streptophyta</taxon>
        <taxon>Embryophyta</taxon>
        <taxon>Tracheophyta</taxon>
        <taxon>Spermatophyta</taxon>
        <taxon>Magnoliopsida</taxon>
        <taxon>eudicotyledons</taxon>
        <taxon>Gunneridae</taxon>
        <taxon>Pentapetalae</taxon>
        <taxon>asterids</taxon>
        <taxon>lamiids</taxon>
        <taxon>Solanales</taxon>
        <taxon>Solanaceae</taxon>
        <taxon>Solanoideae</taxon>
        <taxon>Solaneae</taxon>
        <taxon>Solanum</taxon>
    </lineage>
</organism>
<dbReference type="EMBL" id="CP133621">
    <property type="protein sequence ID" value="WMV51206.1"/>
    <property type="molecule type" value="Genomic_DNA"/>
</dbReference>
<name>A0AAF0UU85_SOLVR</name>
<protein>
    <submittedName>
        <fullName evidence="1">Uncharacterized protein</fullName>
    </submittedName>
</protein>
<accession>A0AAF0UU85</accession>
<gene>
    <name evidence="1" type="ORF">MTR67_044591</name>
</gene>